<organism evidence="1 2">
    <name type="scientific">Pseudooceanicola antarcticus</name>
    <dbReference type="NCBI Taxonomy" id="1247613"/>
    <lineage>
        <taxon>Bacteria</taxon>
        <taxon>Pseudomonadati</taxon>
        <taxon>Pseudomonadota</taxon>
        <taxon>Alphaproteobacteria</taxon>
        <taxon>Rhodobacterales</taxon>
        <taxon>Paracoccaceae</taxon>
        <taxon>Pseudooceanicola</taxon>
    </lineage>
</organism>
<sequence length="175" mass="18486">MRADLIGEGAALVFKDVGDNHLRAPRREMPGLKRALSARAAGDNHEAAAEGHAQDVDLAGLAIGLAARQPAEGFADSAAGREALILACGGLRTASMQTHRGFSGISFWNDHETARHFRRIHSDLVRLGGSARARRDQADATQAVGSPEAAAAAGDLGTFAEEVLRFELRETVLIP</sequence>
<evidence type="ECO:0000313" key="1">
    <source>
        <dbReference type="EMBL" id="SNY60718.1"/>
    </source>
</evidence>
<evidence type="ECO:0000313" key="2">
    <source>
        <dbReference type="Proteomes" id="UP000231655"/>
    </source>
</evidence>
<protein>
    <submittedName>
        <fullName evidence="1">Uncharacterized protein</fullName>
    </submittedName>
</protein>
<accession>A0A285JKC2</accession>
<dbReference type="AlphaFoldDB" id="A0A285JKC2"/>
<dbReference type="EMBL" id="OBEA01000011">
    <property type="protein sequence ID" value="SNY60718.1"/>
    <property type="molecule type" value="Genomic_DNA"/>
</dbReference>
<gene>
    <name evidence="1" type="ORF">SAMN06297129_3964</name>
</gene>
<proteinExistence type="predicted"/>
<name>A0A285JKC2_9RHOB</name>
<reference evidence="1 2" key="1">
    <citation type="submission" date="2017-09" db="EMBL/GenBank/DDBJ databases">
        <authorList>
            <person name="Ehlers B."/>
            <person name="Leendertz F.H."/>
        </authorList>
    </citation>
    <scope>NUCLEOTIDE SEQUENCE [LARGE SCALE GENOMIC DNA]</scope>
    <source>
        <strain evidence="1 2">CGMCC 1.12662</strain>
    </source>
</reference>
<dbReference type="Proteomes" id="UP000231655">
    <property type="component" value="Unassembled WGS sequence"/>
</dbReference>